<reference evidence="1" key="1">
    <citation type="journal article" date="2020" name="Stud. Mycol.">
        <title>101 Dothideomycetes genomes: a test case for predicting lifestyles and emergence of pathogens.</title>
        <authorList>
            <person name="Haridas S."/>
            <person name="Albert R."/>
            <person name="Binder M."/>
            <person name="Bloem J."/>
            <person name="Labutti K."/>
            <person name="Salamov A."/>
            <person name="Andreopoulos B."/>
            <person name="Baker S."/>
            <person name="Barry K."/>
            <person name="Bills G."/>
            <person name="Bluhm B."/>
            <person name="Cannon C."/>
            <person name="Castanera R."/>
            <person name="Culley D."/>
            <person name="Daum C."/>
            <person name="Ezra D."/>
            <person name="Gonzalez J."/>
            <person name="Henrissat B."/>
            <person name="Kuo A."/>
            <person name="Liang C."/>
            <person name="Lipzen A."/>
            <person name="Lutzoni F."/>
            <person name="Magnuson J."/>
            <person name="Mondo S."/>
            <person name="Nolan M."/>
            <person name="Ohm R."/>
            <person name="Pangilinan J."/>
            <person name="Park H.-J."/>
            <person name="Ramirez L."/>
            <person name="Alfaro M."/>
            <person name="Sun H."/>
            <person name="Tritt A."/>
            <person name="Yoshinaga Y."/>
            <person name="Zwiers L.-H."/>
            <person name="Turgeon B."/>
            <person name="Goodwin S."/>
            <person name="Spatafora J."/>
            <person name="Crous P."/>
            <person name="Grigoriev I."/>
        </authorList>
    </citation>
    <scope>NUCLEOTIDE SEQUENCE</scope>
    <source>
        <strain evidence="1">CBS 627.86</strain>
    </source>
</reference>
<dbReference type="AlphaFoldDB" id="A0A6A5YGE8"/>
<gene>
    <name evidence="1" type="ORF">BDV96DRAFT_592041</name>
</gene>
<sequence length="273" mass="31166">MAEDPPIQAPTEAALYLHKSLTALGTLRTTKLDSTQDSPQNLEDKTAGIQDLQKTFLTHFTHLLLTDSPHYTHLSQLLPLLEPPFENPHLDQWQLWTERLRPVVEAIIAYTSSLRTREWERDPYRHPSVLPDMFPLRLWLLPYPGIPSSNPAGAEEREKKCKNFADQITVLTNRLAGTLYHSKLSQIKDALKRVKEPEDRARIACYLGDVRKTTLSWLSMQDLLRVEVAAHLLEGVEIEGLKKELRERVNELVRSWRGAGDEGVRKLGWGVGI</sequence>
<keyword evidence="2" id="KW-1185">Reference proteome</keyword>
<organism evidence="1 2">
    <name type="scientific">Lophiotrema nucula</name>
    <dbReference type="NCBI Taxonomy" id="690887"/>
    <lineage>
        <taxon>Eukaryota</taxon>
        <taxon>Fungi</taxon>
        <taxon>Dikarya</taxon>
        <taxon>Ascomycota</taxon>
        <taxon>Pezizomycotina</taxon>
        <taxon>Dothideomycetes</taxon>
        <taxon>Pleosporomycetidae</taxon>
        <taxon>Pleosporales</taxon>
        <taxon>Lophiotremataceae</taxon>
        <taxon>Lophiotrema</taxon>
    </lineage>
</organism>
<accession>A0A6A5YGE8</accession>
<evidence type="ECO:0000313" key="1">
    <source>
        <dbReference type="EMBL" id="KAF2105774.1"/>
    </source>
</evidence>
<proteinExistence type="predicted"/>
<dbReference type="EMBL" id="ML977372">
    <property type="protein sequence ID" value="KAF2105774.1"/>
    <property type="molecule type" value="Genomic_DNA"/>
</dbReference>
<evidence type="ECO:0000313" key="2">
    <source>
        <dbReference type="Proteomes" id="UP000799770"/>
    </source>
</evidence>
<dbReference type="Proteomes" id="UP000799770">
    <property type="component" value="Unassembled WGS sequence"/>
</dbReference>
<protein>
    <submittedName>
        <fullName evidence="1">Uncharacterized protein</fullName>
    </submittedName>
</protein>
<dbReference type="OrthoDB" id="2549237at2759"/>
<name>A0A6A5YGE8_9PLEO</name>